<dbReference type="InterPro" id="IPR052898">
    <property type="entry name" value="ACAD10-like"/>
</dbReference>
<dbReference type="InterPro" id="IPR002575">
    <property type="entry name" value="Aminoglycoside_PTrfase"/>
</dbReference>
<evidence type="ECO:0000313" key="2">
    <source>
        <dbReference type="EMBL" id="QRF68940.1"/>
    </source>
</evidence>
<keyword evidence="3" id="KW-1185">Reference proteome</keyword>
<dbReference type="PANTHER" id="PTHR47829:SF3">
    <property type="entry name" value="AMINOGLYCOSIDE PHOSPHOTRANSFERASE DOMAIN-CONTAINING PROTEIN"/>
    <property type="match status" value="1"/>
</dbReference>
<protein>
    <submittedName>
        <fullName evidence="2">Phosphotransferase</fullName>
    </submittedName>
</protein>
<dbReference type="SUPFAM" id="SSF56112">
    <property type="entry name" value="Protein kinase-like (PK-like)"/>
    <property type="match status" value="1"/>
</dbReference>
<dbReference type="RefSeq" id="WP_023852406.1">
    <property type="nucleotide sequence ID" value="NZ_CP047169.1"/>
</dbReference>
<feature type="domain" description="Aminoglycoside phosphotransferase" evidence="1">
    <location>
        <begin position="25"/>
        <end position="257"/>
    </location>
</feature>
<name>A0ABX7FEF6_9RHOB</name>
<sequence length="345" mass="37826">MSDPDTIALTGWLQRHIPGGPALALQRISGGQSNPTWFVNWGDRRLVLRAKPRGPILPGAHAVEREFRVQQALGPTAVPVPQVLALEEDASVLGVPFYVMERIEGRVFSDCTLPGLSPDERHEIYLDMARTLARLHAVRPQTVGLGAYGKPGNYFERQIARWSRQYHDSEGPRIEALDRLIPWLRDAMPEDDGAVSIAHGDFRLGNLIFAPDAPRVAAVLDWELSTLGHPLADLGFCVIPWHATPEEYGGIRGTGWEAGGIPTREAFLAEYFAHSDLEGPLLPFHTAFAMFRFAVIFHGIADRARHGSAASSEAASLGPLADRFAIRAAEVAEIDLPPEMSLVVM</sequence>
<accession>A0ABX7FEF6</accession>
<organism evidence="2 3">
    <name type="scientific">Ponticoccus alexandrii</name>
    <dbReference type="NCBI Taxonomy" id="1943633"/>
    <lineage>
        <taxon>Bacteria</taxon>
        <taxon>Pseudomonadati</taxon>
        <taxon>Pseudomonadota</taxon>
        <taxon>Alphaproteobacteria</taxon>
        <taxon>Rhodobacterales</taxon>
        <taxon>Roseobacteraceae</taxon>
        <taxon>Ponticoccus</taxon>
    </lineage>
</organism>
<keyword evidence="2" id="KW-0614">Plasmid</keyword>
<dbReference type="EMBL" id="CP047169">
    <property type="protein sequence ID" value="QRF68940.1"/>
    <property type="molecule type" value="Genomic_DNA"/>
</dbReference>
<dbReference type="InterPro" id="IPR011009">
    <property type="entry name" value="Kinase-like_dom_sf"/>
</dbReference>
<dbReference type="Gene3D" id="3.30.200.20">
    <property type="entry name" value="Phosphorylase Kinase, domain 1"/>
    <property type="match status" value="1"/>
</dbReference>
<dbReference type="Pfam" id="PF01636">
    <property type="entry name" value="APH"/>
    <property type="match status" value="1"/>
</dbReference>
<dbReference type="Gene3D" id="3.90.1200.10">
    <property type="match status" value="1"/>
</dbReference>
<dbReference type="PANTHER" id="PTHR47829">
    <property type="entry name" value="HYDROLASE, PUTATIVE (AFU_ORTHOLOGUE AFUA_1G12880)-RELATED"/>
    <property type="match status" value="1"/>
</dbReference>
<dbReference type="CDD" id="cd05154">
    <property type="entry name" value="ACAD10_11_N-like"/>
    <property type="match status" value="1"/>
</dbReference>
<reference evidence="2 3" key="1">
    <citation type="submission" date="2019-12" db="EMBL/GenBank/DDBJ databases">
        <title>Complete Genome Sequence of a Quorum-Sensing Bacterium,Rhodobacteraceae bacterium C31, Isolated from a marine microalgae symbiotic bacteria.</title>
        <authorList>
            <person name="Zhang Y."/>
        </authorList>
    </citation>
    <scope>NUCLEOTIDE SEQUENCE [LARGE SCALE GENOMIC DNA]</scope>
    <source>
        <strain evidence="2 3">C31</strain>
        <plasmid evidence="2 3">p-SCP3</plasmid>
    </source>
</reference>
<dbReference type="InterPro" id="IPR041726">
    <property type="entry name" value="ACAD10_11_N"/>
</dbReference>
<evidence type="ECO:0000259" key="1">
    <source>
        <dbReference type="Pfam" id="PF01636"/>
    </source>
</evidence>
<gene>
    <name evidence="2" type="ORF">GQA70_21490</name>
</gene>
<proteinExistence type="predicted"/>
<dbReference type="Proteomes" id="UP000596387">
    <property type="component" value="Plasmid p-SCP3"/>
</dbReference>
<geneLocation type="plasmid" evidence="2 3">
    <name>p-SCP3</name>
</geneLocation>
<evidence type="ECO:0000313" key="3">
    <source>
        <dbReference type="Proteomes" id="UP000596387"/>
    </source>
</evidence>